<feature type="compositionally biased region" description="Low complexity" evidence="1">
    <location>
        <begin position="337"/>
        <end position="347"/>
    </location>
</feature>
<dbReference type="InParanoid" id="A0A136IUR2"/>
<keyword evidence="2" id="KW-0812">Transmembrane</keyword>
<feature type="region of interest" description="Disordered" evidence="1">
    <location>
        <begin position="545"/>
        <end position="580"/>
    </location>
</feature>
<dbReference type="Proteomes" id="UP000070501">
    <property type="component" value="Unassembled WGS sequence"/>
</dbReference>
<evidence type="ECO:0008006" key="6">
    <source>
        <dbReference type="Google" id="ProtNLM"/>
    </source>
</evidence>
<feature type="region of interest" description="Disordered" evidence="1">
    <location>
        <begin position="424"/>
        <end position="507"/>
    </location>
</feature>
<dbReference type="AlphaFoldDB" id="A0A136IUR2"/>
<evidence type="ECO:0000313" key="5">
    <source>
        <dbReference type="Proteomes" id="UP000070501"/>
    </source>
</evidence>
<accession>A0A136IUR2</accession>
<feature type="chain" id="PRO_5007293150" description="Extracellular membrane protein CFEM domain-containing protein" evidence="3">
    <location>
        <begin position="21"/>
        <end position="607"/>
    </location>
</feature>
<evidence type="ECO:0000256" key="2">
    <source>
        <dbReference type="SAM" id="Phobius"/>
    </source>
</evidence>
<keyword evidence="2" id="KW-1133">Transmembrane helix</keyword>
<reference evidence="5" key="1">
    <citation type="submission" date="2016-02" db="EMBL/GenBank/DDBJ databases">
        <title>Draft genome sequence of Microdochium bolleyi, a fungal endophyte of beachgrass.</title>
        <authorList>
            <consortium name="DOE Joint Genome Institute"/>
            <person name="David A.S."/>
            <person name="May G."/>
            <person name="Haridas S."/>
            <person name="Lim J."/>
            <person name="Wang M."/>
            <person name="Labutti K."/>
            <person name="Lipzen A."/>
            <person name="Barry K."/>
            <person name="Grigoriev I.V."/>
        </authorList>
    </citation>
    <scope>NUCLEOTIDE SEQUENCE [LARGE SCALE GENOMIC DNA]</scope>
    <source>
        <strain evidence="5">J235TASD1</strain>
    </source>
</reference>
<feature type="transmembrane region" description="Helical" evidence="2">
    <location>
        <begin position="374"/>
        <end position="398"/>
    </location>
</feature>
<sequence length="607" mass="62517">MAAWRALMLAVCLGTSVSVAQNIVYVTDIEIYTSLAPCAKYAVSYNIMGMTRSACGEAVTDLQSCVCKKDGIPTAVTKGIASSISYSCGSTASEDLSSAMLLYTGYCNQASIGSFPKPTTPINAQITDLPAIQALAPCASRAVSYAVLSMANPALLQSCVCSKNQNSLRVSQVINSSVKYSCSPITADISAAQGVFAGYCGLGAGTTSFPTAAPPPGDMTYYITALPQYSALAKCAQYGVSQGVMSATYELCPNDPAGLASCVCLKTGMPNWVSKIITSSVKYSCSSTATQDLNSALSVWDYFCSAAKAEVKPSVTESVTTTAYTNNLPGLGGQSGQTGTTKSPGSPTGAGGTLAPGGSGGTANDSDSEKKPNIGVIVGGVIGGIAVVVLVGVAIFFWMRRRNAARNGDGVDNAMVQNNFPPATTTAVPSSGKNELDATAVPIRPGTSGSSGNNAAALGTGHGVSPVSAAHTPELKNHGPFPPPPPMPEMPSQYANAPHGPQTELHGQDLRPELYGQQTYRPELQGQTAYYPQQQPVSGVQTVYSASSMVSPQSPGGPNGWGSQQVHEAPGPHHIPPQELHGQAWMTPTQPQYYEMPGGGTASYGGR</sequence>
<protein>
    <recommendedName>
        <fullName evidence="6">Extracellular membrane protein CFEM domain-containing protein</fullName>
    </recommendedName>
</protein>
<name>A0A136IUR2_9PEZI</name>
<dbReference type="EMBL" id="KQ964258">
    <property type="protein sequence ID" value="KXJ88539.1"/>
    <property type="molecule type" value="Genomic_DNA"/>
</dbReference>
<feature type="signal peptide" evidence="3">
    <location>
        <begin position="1"/>
        <end position="20"/>
    </location>
</feature>
<dbReference type="OrthoDB" id="3436787at2759"/>
<feature type="compositionally biased region" description="Polar residues" evidence="1">
    <location>
        <begin position="545"/>
        <end position="566"/>
    </location>
</feature>
<keyword evidence="5" id="KW-1185">Reference proteome</keyword>
<feature type="compositionally biased region" description="Gly residues" evidence="1">
    <location>
        <begin position="348"/>
        <end position="361"/>
    </location>
</feature>
<evidence type="ECO:0000256" key="1">
    <source>
        <dbReference type="SAM" id="MobiDB-lite"/>
    </source>
</evidence>
<keyword evidence="2" id="KW-0472">Membrane</keyword>
<organism evidence="4 5">
    <name type="scientific">Microdochium bolleyi</name>
    <dbReference type="NCBI Taxonomy" id="196109"/>
    <lineage>
        <taxon>Eukaryota</taxon>
        <taxon>Fungi</taxon>
        <taxon>Dikarya</taxon>
        <taxon>Ascomycota</taxon>
        <taxon>Pezizomycotina</taxon>
        <taxon>Sordariomycetes</taxon>
        <taxon>Xylariomycetidae</taxon>
        <taxon>Xylariales</taxon>
        <taxon>Microdochiaceae</taxon>
        <taxon>Microdochium</taxon>
    </lineage>
</organism>
<proteinExistence type="predicted"/>
<feature type="region of interest" description="Disordered" evidence="1">
    <location>
        <begin position="326"/>
        <end position="369"/>
    </location>
</feature>
<gene>
    <name evidence="4" type="ORF">Micbo1qcDRAFT_235844</name>
</gene>
<evidence type="ECO:0000256" key="3">
    <source>
        <dbReference type="SAM" id="SignalP"/>
    </source>
</evidence>
<keyword evidence="3" id="KW-0732">Signal</keyword>
<feature type="compositionally biased region" description="Pro residues" evidence="1">
    <location>
        <begin position="480"/>
        <end position="489"/>
    </location>
</feature>
<feature type="compositionally biased region" description="Polar residues" evidence="1">
    <location>
        <begin position="424"/>
        <end position="433"/>
    </location>
</feature>
<evidence type="ECO:0000313" key="4">
    <source>
        <dbReference type="EMBL" id="KXJ88539.1"/>
    </source>
</evidence>